<evidence type="ECO:0000313" key="1">
    <source>
        <dbReference type="EnsemblPlants" id="Kaladp0081s0059.1.v1.1.CDS.1"/>
    </source>
</evidence>
<evidence type="ECO:0000313" key="2">
    <source>
        <dbReference type="Proteomes" id="UP000594263"/>
    </source>
</evidence>
<dbReference type="Gramene" id="Kaladp0081s0059.1.v1.1">
    <property type="protein sequence ID" value="Kaladp0081s0059.1.v1.1.CDS.1"/>
    <property type="gene ID" value="Kaladp0081s0059.v1.1"/>
</dbReference>
<organism evidence="1 2">
    <name type="scientific">Kalanchoe fedtschenkoi</name>
    <name type="common">Lavender scallops</name>
    <name type="synonym">South American air plant</name>
    <dbReference type="NCBI Taxonomy" id="63787"/>
    <lineage>
        <taxon>Eukaryota</taxon>
        <taxon>Viridiplantae</taxon>
        <taxon>Streptophyta</taxon>
        <taxon>Embryophyta</taxon>
        <taxon>Tracheophyta</taxon>
        <taxon>Spermatophyta</taxon>
        <taxon>Magnoliopsida</taxon>
        <taxon>eudicotyledons</taxon>
        <taxon>Gunneridae</taxon>
        <taxon>Pentapetalae</taxon>
        <taxon>Saxifragales</taxon>
        <taxon>Crassulaceae</taxon>
        <taxon>Kalanchoe</taxon>
    </lineage>
</organism>
<keyword evidence="2" id="KW-1185">Reference proteome</keyword>
<accession>A0A7N1A4F5</accession>
<sequence length="55" mass="6245">MEMYSALADMDVDMDMDEYPSVEAFGSGLTSVEFHIADSDFFNKFEDDFDDADTN</sequence>
<dbReference type="Proteomes" id="UP000594263">
    <property type="component" value="Unplaced"/>
</dbReference>
<dbReference type="EnsemblPlants" id="Kaladp0081s0059.1.v1.1">
    <property type="protein sequence ID" value="Kaladp0081s0059.1.v1.1.CDS.1"/>
    <property type="gene ID" value="Kaladp0081s0059.v1.1"/>
</dbReference>
<protein>
    <submittedName>
        <fullName evidence="1">Uncharacterized protein</fullName>
    </submittedName>
</protein>
<name>A0A7N1A4F5_KALFE</name>
<reference evidence="1" key="1">
    <citation type="submission" date="2021-01" db="UniProtKB">
        <authorList>
            <consortium name="EnsemblPlants"/>
        </authorList>
    </citation>
    <scope>IDENTIFICATION</scope>
</reference>
<proteinExistence type="predicted"/>
<dbReference type="AlphaFoldDB" id="A0A7N1A4F5"/>